<proteinExistence type="predicted"/>
<dbReference type="Proteomes" id="UP000481087">
    <property type="component" value="Unassembled WGS sequence"/>
</dbReference>
<dbReference type="EMBL" id="WTUZ01000007">
    <property type="protein sequence ID" value="MZQ81075.1"/>
    <property type="molecule type" value="Genomic_DNA"/>
</dbReference>
<accession>A0A6L8USK4</accession>
<name>A0A6L8USK4_9BACL</name>
<protein>
    <recommendedName>
        <fullName evidence="3">DUF4303 domain-containing protein</fullName>
    </recommendedName>
</protein>
<reference evidence="1 2" key="1">
    <citation type="submission" date="2019-12" db="EMBL/GenBank/DDBJ databases">
        <title>Paenibacillus sp. nov. sp. isolated from soil.</title>
        <authorList>
            <person name="Kim J."/>
            <person name="Jeong S.E."/>
            <person name="Jung H.S."/>
            <person name="Jeon C.O."/>
        </authorList>
    </citation>
    <scope>NUCLEOTIDE SEQUENCE [LARGE SCALE GENOMIC DNA]</scope>
    <source>
        <strain evidence="1 2">5J-6</strain>
    </source>
</reference>
<keyword evidence="2" id="KW-1185">Reference proteome</keyword>
<sequence>MVKEQLLNEMKQDMLKEIKNAVKEIKLRDSDEVCYISLFGSDNEPVLGLITLGIRSYRDKMIKEEVSEYDRLGYLWNSAEMPANYQIGLEQVIPSFADKQQLFMEVTEEDDWDKTWEDCQQVRFEVAYQLNSFDWSEIIPVTNDFVLYSEWEAIDLNGGDLIKSIPLEKLHLLKAKSLA</sequence>
<evidence type="ECO:0008006" key="3">
    <source>
        <dbReference type="Google" id="ProtNLM"/>
    </source>
</evidence>
<evidence type="ECO:0000313" key="1">
    <source>
        <dbReference type="EMBL" id="MZQ81075.1"/>
    </source>
</evidence>
<evidence type="ECO:0000313" key="2">
    <source>
        <dbReference type="Proteomes" id="UP000481087"/>
    </source>
</evidence>
<organism evidence="1 2">
    <name type="scientific">Paenibacillus silvestris</name>
    <dbReference type="NCBI Taxonomy" id="2606219"/>
    <lineage>
        <taxon>Bacteria</taxon>
        <taxon>Bacillati</taxon>
        <taxon>Bacillota</taxon>
        <taxon>Bacilli</taxon>
        <taxon>Bacillales</taxon>
        <taxon>Paenibacillaceae</taxon>
        <taxon>Paenibacillus</taxon>
    </lineage>
</organism>
<dbReference type="RefSeq" id="WP_161405386.1">
    <property type="nucleotide sequence ID" value="NZ_WTUZ01000007.1"/>
</dbReference>
<gene>
    <name evidence="1" type="ORF">GQF01_02860</name>
</gene>
<dbReference type="AlphaFoldDB" id="A0A6L8USK4"/>
<comment type="caution">
    <text evidence="1">The sequence shown here is derived from an EMBL/GenBank/DDBJ whole genome shotgun (WGS) entry which is preliminary data.</text>
</comment>